<organism evidence="1 2">
    <name type="scientific">Setaria italica</name>
    <name type="common">Foxtail millet</name>
    <name type="synonym">Panicum italicum</name>
    <dbReference type="NCBI Taxonomy" id="4555"/>
    <lineage>
        <taxon>Eukaryota</taxon>
        <taxon>Viridiplantae</taxon>
        <taxon>Streptophyta</taxon>
        <taxon>Embryophyta</taxon>
        <taxon>Tracheophyta</taxon>
        <taxon>Spermatophyta</taxon>
        <taxon>Magnoliopsida</taxon>
        <taxon>Liliopsida</taxon>
        <taxon>Poales</taxon>
        <taxon>Poaceae</taxon>
        <taxon>PACMAD clade</taxon>
        <taxon>Panicoideae</taxon>
        <taxon>Panicodae</taxon>
        <taxon>Paniceae</taxon>
        <taxon>Cenchrinae</taxon>
        <taxon>Setaria</taxon>
    </lineage>
</organism>
<evidence type="ECO:0000313" key="1">
    <source>
        <dbReference type="EnsemblPlants" id="KQK95357"/>
    </source>
</evidence>
<gene>
    <name evidence="1" type="primary">LOC101753213</name>
</gene>
<dbReference type="EnsemblPlants" id="KQK95357">
    <property type="protein sequence ID" value="KQK95357"/>
    <property type="gene ID" value="SETIT_028568mg"/>
</dbReference>
<name>K3ZPN8_SETIT</name>
<keyword evidence="2" id="KW-1185">Reference proteome</keyword>
<accession>K3ZPN8</accession>
<reference evidence="2" key="1">
    <citation type="journal article" date="2012" name="Nat. Biotechnol.">
        <title>Reference genome sequence of the model plant Setaria.</title>
        <authorList>
            <person name="Bennetzen J.L."/>
            <person name="Schmutz J."/>
            <person name="Wang H."/>
            <person name="Percifield R."/>
            <person name="Hawkins J."/>
            <person name="Pontaroli A.C."/>
            <person name="Estep M."/>
            <person name="Feng L."/>
            <person name="Vaughn J.N."/>
            <person name="Grimwood J."/>
            <person name="Jenkins J."/>
            <person name="Barry K."/>
            <person name="Lindquist E."/>
            <person name="Hellsten U."/>
            <person name="Deshpande S."/>
            <person name="Wang X."/>
            <person name="Wu X."/>
            <person name="Mitros T."/>
            <person name="Triplett J."/>
            <person name="Yang X."/>
            <person name="Ye C.Y."/>
            <person name="Mauro-Herrera M."/>
            <person name="Wang L."/>
            <person name="Li P."/>
            <person name="Sharma M."/>
            <person name="Sharma R."/>
            <person name="Ronald P.C."/>
            <person name="Panaud O."/>
            <person name="Kellogg E.A."/>
            <person name="Brutnell T.P."/>
            <person name="Doust A.N."/>
            <person name="Tuskan G.A."/>
            <person name="Rokhsar D."/>
            <person name="Devos K.M."/>
        </authorList>
    </citation>
    <scope>NUCLEOTIDE SEQUENCE [LARGE SCALE GENOMIC DNA]</scope>
    <source>
        <strain evidence="2">cv. Yugu1</strain>
    </source>
</reference>
<dbReference type="InParanoid" id="K3ZPN8"/>
<sequence>MEAAVVVASMRQGLPRIDAATGQTVVVRTWPVMIRCLLQEPAAACRAAQLGFHILGLSDVGGTGE</sequence>
<reference evidence="1" key="2">
    <citation type="submission" date="2018-08" db="UniProtKB">
        <authorList>
            <consortium name="EnsemblPlants"/>
        </authorList>
    </citation>
    <scope>IDENTIFICATION</scope>
    <source>
        <strain evidence="1">Yugu1</strain>
    </source>
</reference>
<dbReference type="AlphaFoldDB" id="K3ZPN8"/>
<protein>
    <submittedName>
        <fullName evidence="1">Uncharacterized protein</fullName>
    </submittedName>
</protein>
<evidence type="ECO:0000313" key="2">
    <source>
        <dbReference type="Proteomes" id="UP000004995"/>
    </source>
</evidence>
<proteinExistence type="predicted"/>
<dbReference type="HOGENOM" id="CLU_2853987_0_0_1"/>
<dbReference type="EMBL" id="AGNK02005145">
    <property type="status" value="NOT_ANNOTATED_CDS"/>
    <property type="molecule type" value="Genomic_DNA"/>
</dbReference>
<dbReference type="Proteomes" id="UP000004995">
    <property type="component" value="Unassembled WGS sequence"/>
</dbReference>
<dbReference type="Gramene" id="KQK95357">
    <property type="protein sequence ID" value="KQK95357"/>
    <property type="gene ID" value="SETIT_028568mg"/>
</dbReference>